<organism evidence="2 3">
    <name type="scientific">Paenibacillus turicensis</name>
    <dbReference type="NCBI Taxonomy" id="160487"/>
    <lineage>
        <taxon>Bacteria</taxon>
        <taxon>Bacillati</taxon>
        <taxon>Bacillota</taxon>
        <taxon>Bacilli</taxon>
        <taxon>Bacillales</taxon>
        <taxon>Paenibacillaceae</taxon>
        <taxon>Paenibacillus</taxon>
    </lineage>
</organism>
<dbReference type="EMBL" id="JAGGKG010000009">
    <property type="protein sequence ID" value="MBP1905590.1"/>
    <property type="molecule type" value="Genomic_DNA"/>
</dbReference>
<evidence type="ECO:0000256" key="1">
    <source>
        <dbReference type="SAM" id="Phobius"/>
    </source>
</evidence>
<evidence type="ECO:0000313" key="3">
    <source>
        <dbReference type="Proteomes" id="UP001519272"/>
    </source>
</evidence>
<keyword evidence="1" id="KW-1133">Transmembrane helix</keyword>
<sequence>MSYIDPCAPACGAPAPVYGFWTTTGTILVLYILLVIILRAPFA</sequence>
<evidence type="ECO:0000313" key="2">
    <source>
        <dbReference type="EMBL" id="MBP1905590.1"/>
    </source>
</evidence>
<dbReference type="RefSeq" id="WP_280921127.1">
    <property type="nucleotide sequence ID" value="NZ_JAGGKG010000009.1"/>
</dbReference>
<dbReference type="Proteomes" id="UP001519272">
    <property type="component" value="Unassembled WGS sequence"/>
</dbReference>
<reference evidence="2 3" key="1">
    <citation type="submission" date="2021-03" db="EMBL/GenBank/DDBJ databases">
        <title>Genomic Encyclopedia of Type Strains, Phase IV (KMG-IV): sequencing the most valuable type-strain genomes for metagenomic binning, comparative biology and taxonomic classification.</title>
        <authorList>
            <person name="Goeker M."/>
        </authorList>
    </citation>
    <scope>NUCLEOTIDE SEQUENCE [LARGE SCALE GENOMIC DNA]</scope>
    <source>
        <strain evidence="2 3">DSM 14349</strain>
    </source>
</reference>
<keyword evidence="1" id="KW-0812">Transmembrane</keyword>
<name>A0ABS4FSR1_9BACL</name>
<comment type="caution">
    <text evidence="2">The sequence shown here is derived from an EMBL/GenBank/DDBJ whole genome shotgun (WGS) entry which is preliminary data.</text>
</comment>
<evidence type="ECO:0008006" key="4">
    <source>
        <dbReference type="Google" id="ProtNLM"/>
    </source>
</evidence>
<accession>A0ABS4FSR1</accession>
<gene>
    <name evidence="2" type="ORF">J2Z32_002220</name>
</gene>
<feature type="transmembrane region" description="Helical" evidence="1">
    <location>
        <begin position="18"/>
        <end position="38"/>
    </location>
</feature>
<proteinExistence type="predicted"/>
<protein>
    <recommendedName>
        <fullName evidence="4">Sporulation protein YjcZ</fullName>
    </recommendedName>
</protein>
<keyword evidence="3" id="KW-1185">Reference proteome</keyword>
<keyword evidence="1" id="KW-0472">Membrane</keyword>